<evidence type="ECO:0000313" key="3">
    <source>
        <dbReference type="Proteomes" id="UP000199495"/>
    </source>
</evidence>
<feature type="compositionally biased region" description="Polar residues" evidence="1">
    <location>
        <begin position="10"/>
        <end position="44"/>
    </location>
</feature>
<dbReference type="Proteomes" id="UP000199495">
    <property type="component" value="Unassembled WGS sequence"/>
</dbReference>
<organism evidence="2 3">
    <name type="scientific">Pelagibacterium luteolum</name>
    <dbReference type="NCBI Taxonomy" id="440168"/>
    <lineage>
        <taxon>Bacteria</taxon>
        <taxon>Pseudomonadati</taxon>
        <taxon>Pseudomonadota</taxon>
        <taxon>Alphaproteobacteria</taxon>
        <taxon>Hyphomicrobiales</taxon>
        <taxon>Devosiaceae</taxon>
        <taxon>Pelagibacterium</taxon>
    </lineage>
</organism>
<feature type="region of interest" description="Disordered" evidence="1">
    <location>
        <begin position="1"/>
        <end position="44"/>
    </location>
</feature>
<proteinExistence type="predicted"/>
<sequence length="177" mass="19912">MRMQKPASGTKKSASTTDQTGVGKRTLSNPSLTSQNPGLEIEMQNTNSNNFSFSEAAAERLGYELCTGAKTMNRVLFVRFFDADETFVLEVKAARPDRDLRSYWLKTGHKGPYRGPLEVDDAARENVEELDCWDLTAAFARDLGNEAAALRCEEYRRRNLRDIEERKAAAGGRWVKI</sequence>
<protein>
    <submittedName>
        <fullName evidence="2">Uncharacterized protein</fullName>
    </submittedName>
</protein>
<gene>
    <name evidence="2" type="ORF">SAMN04487974_1213</name>
</gene>
<name>A0A1G7ZLM6_9HYPH</name>
<dbReference type="AlphaFoldDB" id="A0A1G7ZLM6"/>
<dbReference type="STRING" id="440168.SAMN04487974_1213"/>
<evidence type="ECO:0000313" key="2">
    <source>
        <dbReference type="EMBL" id="SDH09642.1"/>
    </source>
</evidence>
<keyword evidence="3" id="KW-1185">Reference proteome</keyword>
<reference evidence="2 3" key="1">
    <citation type="submission" date="2016-10" db="EMBL/GenBank/DDBJ databases">
        <authorList>
            <person name="de Groot N.N."/>
        </authorList>
    </citation>
    <scope>NUCLEOTIDE SEQUENCE [LARGE SCALE GENOMIC DNA]</scope>
    <source>
        <strain evidence="2 3">CGMCC 1.10267</strain>
    </source>
</reference>
<evidence type="ECO:0000256" key="1">
    <source>
        <dbReference type="SAM" id="MobiDB-lite"/>
    </source>
</evidence>
<accession>A0A1G7ZLM6</accession>
<dbReference type="EMBL" id="FNCS01000021">
    <property type="protein sequence ID" value="SDH09642.1"/>
    <property type="molecule type" value="Genomic_DNA"/>
</dbReference>